<dbReference type="GO" id="GO:0016740">
    <property type="term" value="F:transferase activity"/>
    <property type="evidence" value="ECO:0007669"/>
    <property type="project" value="UniProtKB-KW"/>
</dbReference>
<dbReference type="InterPro" id="IPR029063">
    <property type="entry name" value="SAM-dependent_MTases_sf"/>
</dbReference>
<keyword evidence="1" id="KW-0808">Transferase</keyword>
<dbReference type="PANTHER" id="PTHR43861">
    <property type="entry name" value="TRANS-ACONITATE 2-METHYLTRANSFERASE-RELATED"/>
    <property type="match status" value="1"/>
</dbReference>
<dbReference type="Pfam" id="PF13649">
    <property type="entry name" value="Methyltransf_25"/>
    <property type="match status" value="1"/>
</dbReference>
<dbReference type="Proteomes" id="UP000321353">
    <property type="component" value="Chromosome"/>
</dbReference>
<dbReference type="Gene3D" id="3.40.50.150">
    <property type="entry name" value="Vaccinia Virus protein VP39"/>
    <property type="match status" value="1"/>
</dbReference>
<dbReference type="CDD" id="cd02440">
    <property type="entry name" value="AdoMet_MTases"/>
    <property type="match status" value="1"/>
</dbReference>
<dbReference type="AlphaFoldDB" id="A0A5B9MHB9"/>
<dbReference type="RefSeq" id="WP_147869744.1">
    <property type="nucleotide sequence ID" value="NZ_CP036264.1"/>
</dbReference>
<dbReference type="KEGG" id="smam:Mal15_45890"/>
<evidence type="ECO:0000256" key="1">
    <source>
        <dbReference type="ARBA" id="ARBA00022679"/>
    </source>
</evidence>
<accession>A0A5B9MHB9</accession>
<keyword evidence="5" id="KW-1185">Reference proteome</keyword>
<protein>
    <submittedName>
        <fullName evidence="4">Tellurite resistance protein TehB</fullName>
    </submittedName>
</protein>
<evidence type="ECO:0000313" key="5">
    <source>
        <dbReference type="Proteomes" id="UP000321353"/>
    </source>
</evidence>
<name>A0A5B9MHB9_9BACT</name>
<evidence type="ECO:0000313" key="4">
    <source>
        <dbReference type="EMBL" id="QEG00519.1"/>
    </source>
</evidence>
<proteinExistence type="predicted"/>
<evidence type="ECO:0000259" key="3">
    <source>
        <dbReference type="Pfam" id="PF13649"/>
    </source>
</evidence>
<dbReference type="InterPro" id="IPR041698">
    <property type="entry name" value="Methyltransf_25"/>
</dbReference>
<reference evidence="4 5" key="1">
    <citation type="submission" date="2019-02" db="EMBL/GenBank/DDBJ databases">
        <title>Planctomycetal bacteria perform biofilm scaping via a novel small molecule.</title>
        <authorList>
            <person name="Jeske O."/>
            <person name="Boedeker C."/>
            <person name="Wiegand S."/>
            <person name="Breitling P."/>
            <person name="Kallscheuer N."/>
            <person name="Jogler M."/>
            <person name="Rohde M."/>
            <person name="Petersen J."/>
            <person name="Medema M.H."/>
            <person name="Surup F."/>
            <person name="Jogler C."/>
        </authorList>
    </citation>
    <scope>NUCLEOTIDE SEQUENCE [LARGE SCALE GENOMIC DNA]</scope>
    <source>
        <strain evidence="4 5">Mal15</strain>
    </source>
</reference>
<feature type="domain" description="Methyltransferase" evidence="3">
    <location>
        <begin position="41"/>
        <end position="136"/>
    </location>
</feature>
<gene>
    <name evidence="4" type="ORF">Mal15_45890</name>
</gene>
<organism evidence="4 5">
    <name type="scientific">Stieleria maiorica</name>
    <dbReference type="NCBI Taxonomy" id="2795974"/>
    <lineage>
        <taxon>Bacteria</taxon>
        <taxon>Pseudomonadati</taxon>
        <taxon>Planctomycetota</taxon>
        <taxon>Planctomycetia</taxon>
        <taxon>Pirellulales</taxon>
        <taxon>Pirellulaceae</taxon>
        <taxon>Stieleria</taxon>
    </lineage>
</organism>
<dbReference type="SUPFAM" id="SSF53335">
    <property type="entry name" value="S-adenosyl-L-methionine-dependent methyltransferases"/>
    <property type="match status" value="1"/>
</dbReference>
<sequence length="241" mass="26240">MSAPTDPFFEPYDRDDIAYGDVPSAPLAAFLEQVDCGGRALDLGAGAGRDTLALARAGFHVTAVDLSPRGAERIRQRAETAGVGGRVETCVANVCEHEIPQGVFDAICATTVLDHIPADDARMVWKRMTAGLREGGVMYVEVHSTEDPGSDRRPGSESDAPKSETADAVINYFAPNQLARWAVEEESALRILRYEERLEWDYTHGPEHLHGKAVLLAVKAGAHPAWYGQPAAFPRKFQREA</sequence>
<feature type="region of interest" description="Disordered" evidence="2">
    <location>
        <begin position="144"/>
        <end position="163"/>
    </location>
</feature>
<dbReference type="EMBL" id="CP036264">
    <property type="protein sequence ID" value="QEG00519.1"/>
    <property type="molecule type" value="Genomic_DNA"/>
</dbReference>
<evidence type="ECO:0000256" key="2">
    <source>
        <dbReference type="SAM" id="MobiDB-lite"/>
    </source>
</evidence>